<organism evidence="2 3">
    <name type="scientific">Prunus armeniaca</name>
    <name type="common">Apricot</name>
    <name type="synonym">Armeniaca vulgaris</name>
    <dbReference type="NCBI Taxonomy" id="36596"/>
    <lineage>
        <taxon>Eukaryota</taxon>
        <taxon>Viridiplantae</taxon>
        <taxon>Streptophyta</taxon>
        <taxon>Embryophyta</taxon>
        <taxon>Tracheophyta</taxon>
        <taxon>Spermatophyta</taxon>
        <taxon>Magnoliopsida</taxon>
        <taxon>eudicotyledons</taxon>
        <taxon>Gunneridae</taxon>
        <taxon>Pentapetalae</taxon>
        <taxon>rosids</taxon>
        <taxon>fabids</taxon>
        <taxon>Rosales</taxon>
        <taxon>Rosaceae</taxon>
        <taxon>Amygdaloideae</taxon>
        <taxon>Amygdaleae</taxon>
        <taxon>Prunus</taxon>
    </lineage>
</organism>
<dbReference type="PANTHER" id="PTHR17630">
    <property type="entry name" value="DIENELACTONE HYDROLASE"/>
    <property type="match status" value="1"/>
</dbReference>
<dbReference type="SUPFAM" id="SSF53474">
    <property type="entry name" value="alpha/beta-Hydrolases"/>
    <property type="match status" value="1"/>
</dbReference>
<keyword evidence="3" id="KW-1185">Reference proteome</keyword>
<sequence length="255" mass="27710">MAGPQCCSNPPILNPSYGVDCAEKLGGLNVYAAGSPDSKLAIVLVSDVFGYRAPNLRSASGSLSNQIEACRKVAAAGFFVVVPNFFYDDPFIYDNRPLAVWLEDHGTDKGFEDAKSIINALKEKGYSAIGAAGFCWGGKVVTELAKSDFVQAAVLLHPSFVALDDIEGVQVPMAVLGAEIDEYSPLELLKQFEEILAAKSEIDSYVKIFPKAEHSWTVRYNVEDEAAVKRAEEAHNNMIGFLSMLSDYFLSSHVK</sequence>
<dbReference type="InterPro" id="IPR002925">
    <property type="entry name" value="Dienelactn_hydro"/>
</dbReference>
<evidence type="ECO:0000313" key="2">
    <source>
        <dbReference type="EMBL" id="CAB4297998.1"/>
    </source>
</evidence>
<dbReference type="Gene3D" id="3.40.50.1820">
    <property type="entry name" value="alpha/beta hydrolase"/>
    <property type="match status" value="1"/>
</dbReference>
<dbReference type="AlphaFoldDB" id="A0A6J5WI65"/>
<feature type="domain" description="Dienelactone hydrolase" evidence="1">
    <location>
        <begin position="29"/>
        <end position="242"/>
    </location>
</feature>
<gene>
    <name evidence="2" type="ORF">ORAREDHAP_LOCUS10110</name>
</gene>
<proteinExistence type="predicted"/>
<dbReference type="GO" id="GO:0016787">
    <property type="term" value="F:hydrolase activity"/>
    <property type="evidence" value="ECO:0007669"/>
    <property type="project" value="InterPro"/>
</dbReference>
<dbReference type="InterPro" id="IPR029058">
    <property type="entry name" value="AB_hydrolase_fold"/>
</dbReference>
<accession>A0A6J5WI65</accession>
<dbReference type="Pfam" id="PF01738">
    <property type="entry name" value="DLH"/>
    <property type="match status" value="1"/>
</dbReference>
<dbReference type="PANTHER" id="PTHR17630:SF96">
    <property type="entry name" value="ENDO-1,3-1,4-BETA-D-GLUCANASE-LIKE PROTEIN"/>
    <property type="match status" value="1"/>
</dbReference>
<dbReference type="EMBL" id="CAEKKB010000001">
    <property type="protein sequence ID" value="CAB4297998.1"/>
    <property type="molecule type" value="Genomic_DNA"/>
</dbReference>
<reference evidence="3" key="1">
    <citation type="journal article" date="2020" name="Genome Biol.">
        <title>Gamete binning: chromosome-level and haplotype-resolved genome assembly enabled by high-throughput single-cell sequencing of gamete genomes.</title>
        <authorList>
            <person name="Campoy J.A."/>
            <person name="Sun H."/>
            <person name="Goel M."/>
            <person name="Jiao W.-B."/>
            <person name="Folz-Donahue K."/>
            <person name="Wang N."/>
            <person name="Rubio M."/>
            <person name="Liu C."/>
            <person name="Kukat C."/>
            <person name="Ruiz D."/>
            <person name="Huettel B."/>
            <person name="Schneeberger K."/>
        </authorList>
    </citation>
    <scope>NUCLEOTIDE SEQUENCE [LARGE SCALE GENOMIC DNA]</scope>
    <source>
        <strain evidence="3">cv. Rojo Pasion</strain>
    </source>
</reference>
<name>A0A6J5WI65_PRUAR</name>
<dbReference type="Proteomes" id="UP000507245">
    <property type="component" value="Unassembled WGS sequence"/>
</dbReference>
<dbReference type="OrthoDB" id="17560at2759"/>
<evidence type="ECO:0000259" key="1">
    <source>
        <dbReference type="Pfam" id="PF01738"/>
    </source>
</evidence>
<protein>
    <recommendedName>
        <fullName evidence="1">Dienelactone hydrolase domain-containing protein</fullName>
    </recommendedName>
</protein>
<evidence type="ECO:0000313" key="3">
    <source>
        <dbReference type="Proteomes" id="UP000507245"/>
    </source>
</evidence>